<evidence type="ECO:0000259" key="3">
    <source>
        <dbReference type="PROSITE" id="PS50234"/>
    </source>
</evidence>
<evidence type="ECO:0000313" key="5">
    <source>
        <dbReference type="EMBL" id="CAE0805239.1"/>
    </source>
</evidence>
<dbReference type="InterPro" id="IPR036465">
    <property type="entry name" value="vWFA_dom_sf"/>
</dbReference>
<evidence type="ECO:0000259" key="4">
    <source>
        <dbReference type="PROSITE" id="PS51037"/>
    </source>
</evidence>
<sequence length="630" mass="68784">MSEQIQLSTCAEHTEIAAAQAQTLLVMASIKAPEMSECEDQRAPISVSAVIDRSGSMQGAKLQLTKATLGFVIKELKDGDQFGIVSYSDDAAETLKLTNMDHMGRQRAMEAVNRIQEDGCTNLSGGLFMGLDQLQGTILQHPGAQSASSLLRRQTAKVQHPGLSPIRCDSLTLKIGNAYRAVSMHAAKSSKSAPTLKNQHKWTMFVRLGESQAGDVADYVQSVEYQLHPTFSRSTVAVTTAPFEVSRSGWGTFVVGIRVTLRPRFGSAVHTFDHELNFASPETFSTHTVQVTDTAGPHVSEPGQQAPPQVVVSSSTTKAVNDVTSVWLFTDGLANRGITTGPELVRETKQRLEAMTKPCSIFSFGFGADHNAQMLKEVADAGKGMYYFIEDENNIASSFADCLGGLQSVVAQNIRLTIEPQPGCTVQKVFTKYDHQVTPSASWVQIPDLYSEEARDLVVEVQVDPVDDACPDPSPILAWAMQYTNLITGQSSTVAASTVLARPEVARPQPPPAALDRQRNRLLCAEALEMSKRRADEGRLEEARTILRNAMDKIRGSATGADAFCVGLCEDLQDCEDQMVDVRMYRSKGGQMMMNMNSCHSYQRSCGMKAKYMNKKKSAMVLKSTAMEEE</sequence>
<evidence type="ECO:0000256" key="2">
    <source>
        <dbReference type="PROSITE-ProRule" id="PRU00376"/>
    </source>
</evidence>
<dbReference type="InterPro" id="IPR051266">
    <property type="entry name" value="CLCR"/>
</dbReference>
<feature type="domain" description="VWFA" evidence="3">
    <location>
        <begin position="46"/>
        <end position="158"/>
    </location>
</feature>
<feature type="domain" description="YEATS" evidence="4">
    <location>
        <begin position="163"/>
        <end position="310"/>
    </location>
</feature>
<evidence type="ECO:0008006" key="6">
    <source>
        <dbReference type="Google" id="ProtNLM"/>
    </source>
</evidence>
<evidence type="ECO:0000256" key="1">
    <source>
        <dbReference type="ARBA" id="ARBA00023242"/>
    </source>
</evidence>
<dbReference type="InterPro" id="IPR057951">
    <property type="entry name" value="CPSF6/7_RSLD_N"/>
</dbReference>
<dbReference type="Pfam" id="PF13519">
    <property type="entry name" value="VWA_2"/>
    <property type="match status" value="1"/>
</dbReference>
<dbReference type="Gene3D" id="3.40.50.410">
    <property type="entry name" value="von Willebrand factor, type A domain"/>
    <property type="match status" value="2"/>
</dbReference>
<dbReference type="PROSITE" id="PS50234">
    <property type="entry name" value="VWFA"/>
    <property type="match status" value="2"/>
</dbReference>
<keyword evidence="1 2" id="KW-0539">Nucleus</keyword>
<name>A0A7S4CSR3_9EUGL</name>
<gene>
    <name evidence="5" type="ORF">EGYM00163_LOCUS16363</name>
</gene>
<comment type="subcellular location">
    <subcellularLocation>
        <location evidence="2">Nucleus</location>
    </subcellularLocation>
</comment>
<dbReference type="AlphaFoldDB" id="A0A7S4CSR3"/>
<protein>
    <recommendedName>
        <fullName evidence="6">VWFA domain-containing protein</fullName>
    </recommendedName>
</protein>
<dbReference type="InterPro" id="IPR055129">
    <property type="entry name" value="YEATS_dom"/>
</dbReference>
<reference evidence="5" key="1">
    <citation type="submission" date="2021-01" db="EMBL/GenBank/DDBJ databases">
        <authorList>
            <person name="Corre E."/>
            <person name="Pelletier E."/>
            <person name="Niang G."/>
            <person name="Scheremetjew M."/>
            <person name="Finn R."/>
            <person name="Kale V."/>
            <person name="Holt S."/>
            <person name="Cochrane G."/>
            <person name="Meng A."/>
            <person name="Brown T."/>
            <person name="Cohen L."/>
        </authorList>
    </citation>
    <scope>NUCLEOTIDE SEQUENCE</scope>
    <source>
        <strain evidence="5">CCMP1594</strain>
    </source>
</reference>
<dbReference type="Pfam" id="PF03366">
    <property type="entry name" value="YEATS"/>
    <property type="match status" value="1"/>
</dbReference>
<proteinExistence type="predicted"/>
<dbReference type="InterPro" id="IPR038704">
    <property type="entry name" value="YEAST_sf"/>
</dbReference>
<dbReference type="PANTHER" id="PTHR10579">
    <property type="entry name" value="CALCIUM-ACTIVATED CHLORIDE CHANNEL REGULATOR"/>
    <property type="match status" value="1"/>
</dbReference>
<dbReference type="InterPro" id="IPR002035">
    <property type="entry name" value="VWF_A"/>
</dbReference>
<dbReference type="EMBL" id="HBJA01046604">
    <property type="protein sequence ID" value="CAE0805239.1"/>
    <property type="molecule type" value="Transcribed_RNA"/>
</dbReference>
<feature type="domain" description="VWFA" evidence="3">
    <location>
        <begin position="326"/>
        <end position="403"/>
    </location>
</feature>
<accession>A0A7S4CSR3</accession>
<dbReference type="PANTHER" id="PTHR10579:SF43">
    <property type="entry name" value="ZINC FINGER (C3HC4-TYPE RING FINGER) FAMILY PROTEIN"/>
    <property type="match status" value="1"/>
</dbReference>
<dbReference type="Pfam" id="PF25524">
    <property type="entry name" value="RSLD_CPSF6"/>
    <property type="match status" value="1"/>
</dbReference>
<dbReference type="GO" id="GO:0005634">
    <property type="term" value="C:nucleus"/>
    <property type="evidence" value="ECO:0007669"/>
    <property type="project" value="UniProtKB-SubCell"/>
</dbReference>
<dbReference type="PROSITE" id="PS51037">
    <property type="entry name" value="YEATS"/>
    <property type="match status" value="1"/>
</dbReference>
<dbReference type="CDD" id="cd16887">
    <property type="entry name" value="YEATS"/>
    <property type="match status" value="1"/>
</dbReference>
<dbReference type="SUPFAM" id="SSF53300">
    <property type="entry name" value="vWA-like"/>
    <property type="match status" value="2"/>
</dbReference>
<organism evidence="5">
    <name type="scientific">Eutreptiella gymnastica</name>
    <dbReference type="NCBI Taxonomy" id="73025"/>
    <lineage>
        <taxon>Eukaryota</taxon>
        <taxon>Discoba</taxon>
        <taxon>Euglenozoa</taxon>
        <taxon>Euglenida</taxon>
        <taxon>Spirocuta</taxon>
        <taxon>Euglenophyceae</taxon>
        <taxon>Eutreptiales</taxon>
        <taxon>Eutreptiaceae</taxon>
        <taxon>Eutreptiella</taxon>
    </lineage>
</organism>
<dbReference type="Gene3D" id="2.60.40.1970">
    <property type="entry name" value="YEATS domain"/>
    <property type="match status" value="1"/>
</dbReference>
<dbReference type="Pfam" id="PF13768">
    <property type="entry name" value="VWA_3"/>
    <property type="match status" value="1"/>
</dbReference>